<dbReference type="AlphaFoldDB" id="A0AAQ3TEF9"/>
<evidence type="ECO:0000313" key="2">
    <source>
        <dbReference type="EMBL" id="WVZ70187.1"/>
    </source>
</evidence>
<evidence type="ECO:0000313" key="3">
    <source>
        <dbReference type="Proteomes" id="UP001341281"/>
    </source>
</evidence>
<dbReference type="EMBL" id="CP144748">
    <property type="protein sequence ID" value="WVZ70187.1"/>
    <property type="molecule type" value="Genomic_DNA"/>
</dbReference>
<dbReference type="Proteomes" id="UP001341281">
    <property type="component" value="Chromosome 04"/>
</dbReference>
<accession>A0AAQ3TEF9</accession>
<dbReference type="InterPro" id="IPR043502">
    <property type="entry name" value="DNA/RNA_pol_sf"/>
</dbReference>
<name>A0AAQ3TEF9_PASNO</name>
<feature type="domain" description="Reverse transcriptase Ty1/copia-type" evidence="1">
    <location>
        <begin position="11"/>
        <end position="117"/>
    </location>
</feature>
<reference evidence="2 3" key="1">
    <citation type="submission" date="2024-02" db="EMBL/GenBank/DDBJ databases">
        <title>High-quality chromosome-scale genome assembly of Pensacola bahiagrass (Paspalum notatum Flugge var. saurae).</title>
        <authorList>
            <person name="Vega J.M."/>
            <person name="Podio M."/>
            <person name="Orjuela J."/>
            <person name="Siena L.A."/>
            <person name="Pessino S.C."/>
            <person name="Combes M.C."/>
            <person name="Mariac C."/>
            <person name="Albertini E."/>
            <person name="Pupilli F."/>
            <person name="Ortiz J.P.A."/>
            <person name="Leblanc O."/>
        </authorList>
    </citation>
    <scope>NUCLEOTIDE SEQUENCE [LARGE SCALE GENOMIC DNA]</scope>
    <source>
        <strain evidence="2">R1</strain>
        <tissue evidence="2">Leaf</tissue>
    </source>
</reference>
<protein>
    <recommendedName>
        <fullName evidence="1">Reverse transcriptase Ty1/copia-type domain-containing protein</fullName>
    </recommendedName>
</protein>
<gene>
    <name evidence="2" type="ORF">U9M48_018873</name>
</gene>
<keyword evidence="3" id="KW-1185">Reference proteome</keyword>
<dbReference type="Pfam" id="PF07727">
    <property type="entry name" value="RVT_2"/>
    <property type="match status" value="1"/>
</dbReference>
<evidence type="ECO:0000259" key="1">
    <source>
        <dbReference type="Pfam" id="PF07727"/>
    </source>
</evidence>
<proteinExistence type="predicted"/>
<dbReference type="InterPro" id="IPR013103">
    <property type="entry name" value="RVT_2"/>
</dbReference>
<dbReference type="SUPFAM" id="SSF56672">
    <property type="entry name" value="DNA/RNA polymerases"/>
    <property type="match status" value="1"/>
</dbReference>
<organism evidence="2 3">
    <name type="scientific">Paspalum notatum var. saurae</name>
    <dbReference type="NCBI Taxonomy" id="547442"/>
    <lineage>
        <taxon>Eukaryota</taxon>
        <taxon>Viridiplantae</taxon>
        <taxon>Streptophyta</taxon>
        <taxon>Embryophyta</taxon>
        <taxon>Tracheophyta</taxon>
        <taxon>Spermatophyta</taxon>
        <taxon>Magnoliopsida</taxon>
        <taxon>Liliopsida</taxon>
        <taxon>Poales</taxon>
        <taxon>Poaceae</taxon>
        <taxon>PACMAD clade</taxon>
        <taxon>Panicoideae</taxon>
        <taxon>Andropogonodae</taxon>
        <taxon>Paspaleae</taxon>
        <taxon>Paspalinae</taxon>
        <taxon>Paspalum</taxon>
    </lineage>
</organism>
<sequence>MTDEYRALIDNETWRLVPRPQGANVVTGKWVFKHKFHSDGTLAHHKARWVVRGFSQQPSVDYDETFSPVDKPATIRVVLSIAASGACPIHQLDVKNAFLHRYLEETVYCQQPSGFVNYKHLGRGTSVSRYLCLLGFVASASDTSLFVYKDRDSAAYLLLYVDDIILTASSLALLQHTAAVYRGFHSKLITECLHAEFAMMDLGALHHFLGISITRSSDGLFLSQR</sequence>